<evidence type="ECO:0000256" key="7">
    <source>
        <dbReference type="RuleBase" id="RU004466"/>
    </source>
</evidence>
<dbReference type="SUPFAM" id="SSF48576">
    <property type="entry name" value="Terpenoid synthases"/>
    <property type="match status" value="1"/>
</dbReference>
<proteinExistence type="inferred from homology"/>
<organism evidence="8 9">
    <name type="scientific">Stutzerimonas stutzeri</name>
    <name type="common">Pseudomonas stutzeri</name>
    <dbReference type="NCBI Taxonomy" id="316"/>
    <lineage>
        <taxon>Bacteria</taxon>
        <taxon>Pseudomonadati</taxon>
        <taxon>Pseudomonadota</taxon>
        <taxon>Gammaproteobacteria</taxon>
        <taxon>Pseudomonadales</taxon>
        <taxon>Pseudomonadaceae</taxon>
        <taxon>Stutzerimonas</taxon>
    </lineage>
</organism>
<evidence type="ECO:0000256" key="1">
    <source>
        <dbReference type="ARBA" id="ARBA00001946"/>
    </source>
</evidence>
<sequence>MPNTQHDFDQTVRALRAQIDERLDEWLPQAPSSDVLGTAMREGTLAPGKRTRPLLLLLALKDLQDEPAVAVGLDLACALEMVHAASLFLDDMPCMDNAELRRGRPTIHRQYGEDAAVLGSVALLSHAFSIVASPGDIAADTRSQLVRLLAQATGSQGLSRGQFHDLREGRQARPLEAIAHTNRLKTCPLFTAAVEFAALLAGASATRTFHLNGFANELGQAFQLLDDLADQLSPQQIGKDAGKDAGKSTVVALLGRDAASQRIEDHLACAENHLIAAGIGDGHLARFIEYFCARPR</sequence>
<dbReference type="Pfam" id="PF00348">
    <property type="entry name" value="polyprenyl_synt"/>
    <property type="match status" value="1"/>
</dbReference>
<accession>A0A0D9AFP6</accession>
<dbReference type="GO" id="GO:0046872">
    <property type="term" value="F:metal ion binding"/>
    <property type="evidence" value="ECO:0007669"/>
    <property type="project" value="UniProtKB-KW"/>
</dbReference>
<dbReference type="PATRIC" id="fig|316.101.peg.2773"/>
<evidence type="ECO:0000313" key="9">
    <source>
        <dbReference type="Proteomes" id="UP000032487"/>
    </source>
</evidence>
<dbReference type="GO" id="GO:0016114">
    <property type="term" value="P:terpenoid biosynthetic process"/>
    <property type="evidence" value="ECO:0007669"/>
    <property type="project" value="UniProtKB-ARBA"/>
</dbReference>
<gene>
    <name evidence="8" type="ORF">UF78_19675</name>
</gene>
<keyword evidence="4" id="KW-0479">Metal-binding</keyword>
<comment type="cofactor">
    <cofactor evidence="1">
        <name>Mg(2+)</name>
        <dbReference type="ChEBI" id="CHEBI:18420"/>
    </cofactor>
</comment>
<dbReference type="GO" id="GO:0008654">
    <property type="term" value="P:phospholipid biosynthetic process"/>
    <property type="evidence" value="ECO:0007669"/>
    <property type="project" value="UniProtKB-ARBA"/>
</dbReference>
<dbReference type="InterPro" id="IPR033749">
    <property type="entry name" value="Polyprenyl_synt_CS"/>
</dbReference>
<dbReference type="Gene3D" id="1.10.600.10">
    <property type="entry name" value="Farnesyl Diphosphate Synthase"/>
    <property type="match status" value="1"/>
</dbReference>
<dbReference type="AlphaFoldDB" id="A0A0D9AFP6"/>
<keyword evidence="5" id="KW-0460">Magnesium</keyword>
<keyword evidence="6" id="KW-0414">Isoprene biosynthesis</keyword>
<dbReference type="FunFam" id="1.10.600.10:FF:000001">
    <property type="entry name" value="Geranylgeranyl diphosphate synthase"/>
    <property type="match status" value="1"/>
</dbReference>
<comment type="caution">
    <text evidence="8">The sequence shown here is derived from an EMBL/GenBank/DDBJ whole genome shotgun (WGS) entry which is preliminary data.</text>
</comment>
<dbReference type="InterPro" id="IPR008949">
    <property type="entry name" value="Isoprenoid_synthase_dom_sf"/>
</dbReference>
<evidence type="ECO:0000256" key="4">
    <source>
        <dbReference type="ARBA" id="ARBA00022723"/>
    </source>
</evidence>
<reference evidence="8 9" key="1">
    <citation type="submission" date="2015-02" db="EMBL/GenBank/DDBJ databases">
        <title>Draft genome sequence of Pseudomonas stutzeri NT0128 isolated from wheat (Triticum turgidum) rhizosphere.</title>
        <authorList>
            <person name="Tovi N."/>
            <person name="Frenk S."/>
            <person name="Hadar Y."/>
            <person name="Minz D."/>
        </authorList>
    </citation>
    <scope>NUCLEOTIDE SEQUENCE [LARGE SCALE GENOMIC DNA]</scope>
    <source>
        <strain evidence="8 9">NT0128</strain>
    </source>
</reference>
<name>A0A0D9AFP6_STUST</name>
<dbReference type="Proteomes" id="UP000032487">
    <property type="component" value="Unassembled WGS sequence"/>
</dbReference>
<dbReference type="PANTHER" id="PTHR43281">
    <property type="entry name" value="FARNESYL DIPHOSPHATE SYNTHASE"/>
    <property type="match status" value="1"/>
</dbReference>
<evidence type="ECO:0000256" key="5">
    <source>
        <dbReference type="ARBA" id="ARBA00022842"/>
    </source>
</evidence>
<dbReference type="SFLD" id="SFLDS00005">
    <property type="entry name" value="Isoprenoid_Synthase_Type_I"/>
    <property type="match status" value="1"/>
</dbReference>
<comment type="similarity">
    <text evidence="2 7">Belongs to the FPP/GGPP synthase family.</text>
</comment>
<evidence type="ECO:0000256" key="6">
    <source>
        <dbReference type="ARBA" id="ARBA00023229"/>
    </source>
</evidence>
<evidence type="ECO:0000256" key="2">
    <source>
        <dbReference type="ARBA" id="ARBA00006706"/>
    </source>
</evidence>
<evidence type="ECO:0000313" key="8">
    <source>
        <dbReference type="EMBL" id="KJH79850.1"/>
    </source>
</evidence>
<dbReference type="EMBL" id="JYHV01000037">
    <property type="protein sequence ID" value="KJH79850.1"/>
    <property type="molecule type" value="Genomic_DNA"/>
</dbReference>
<dbReference type="PROSITE" id="PS00444">
    <property type="entry name" value="POLYPRENYL_SYNTHASE_2"/>
    <property type="match status" value="1"/>
</dbReference>
<dbReference type="InterPro" id="IPR000092">
    <property type="entry name" value="Polyprenyl_synt"/>
</dbReference>
<dbReference type="GO" id="GO:0004659">
    <property type="term" value="F:prenyltransferase activity"/>
    <property type="evidence" value="ECO:0007669"/>
    <property type="project" value="InterPro"/>
</dbReference>
<protein>
    <submittedName>
        <fullName evidence="8">Geranylgeranyl pyrophosphate synthase</fullName>
    </submittedName>
</protein>
<evidence type="ECO:0000256" key="3">
    <source>
        <dbReference type="ARBA" id="ARBA00022679"/>
    </source>
</evidence>
<keyword evidence="3 7" id="KW-0808">Transferase</keyword>
<dbReference type="PANTHER" id="PTHR43281:SF1">
    <property type="entry name" value="FARNESYL DIPHOSPHATE SYNTHASE"/>
    <property type="match status" value="1"/>
</dbReference>